<gene>
    <name evidence="2" type="ORF">BJ975_000417</name>
    <name evidence="1" type="ORF">IDH50_02275</name>
</gene>
<dbReference type="SUPFAM" id="SSF55961">
    <property type="entry name" value="Bet v1-like"/>
    <property type="match status" value="1"/>
</dbReference>
<evidence type="ECO:0000313" key="2">
    <source>
        <dbReference type="EMBL" id="NYI37042.1"/>
    </source>
</evidence>
<dbReference type="RefSeq" id="WP_179423190.1">
    <property type="nucleotide sequence ID" value="NZ_BAAAMP010000002.1"/>
</dbReference>
<reference evidence="1" key="2">
    <citation type="submission" date="2020-09" db="EMBL/GenBank/DDBJ databases">
        <title>Novel species in genus Aeromicrobium.</title>
        <authorList>
            <person name="Zhang G."/>
        </authorList>
    </citation>
    <scope>NUCLEOTIDE SEQUENCE</scope>
    <source>
        <strain evidence="1">SSW1-57</strain>
    </source>
</reference>
<dbReference type="Proteomes" id="UP000587211">
    <property type="component" value="Unassembled WGS sequence"/>
</dbReference>
<evidence type="ECO:0000313" key="1">
    <source>
        <dbReference type="EMBL" id="MBD1269049.1"/>
    </source>
</evidence>
<name>A0A8I0KLV9_9ACTN</name>
<protein>
    <submittedName>
        <fullName evidence="1">SRPBCC family protein</fullName>
    </submittedName>
    <submittedName>
        <fullName evidence="2">Uncharacterized protein YndB with AHSA1/START domain</fullName>
    </submittedName>
</protein>
<evidence type="ECO:0000313" key="4">
    <source>
        <dbReference type="Proteomes" id="UP000659061"/>
    </source>
</evidence>
<comment type="caution">
    <text evidence="1">The sequence shown here is derived from an EMBL/GenBank/DDBJ whole genome shotgun (WGS) entry which is preliminary data.</text>
</comment>
<organism evidence="1 4">
    <name type="scientific">Aeromicrobium tamlense</name>
    <dbReference type="NCBI Taxonomy" id="375541"/>
    <lineage>
        <taxon>Bacteria</taxon>
        <taxon>Bacillati</taxon>
        <taxon>Actinomycetota</taxon>
        <taxon>Actinomycetes</taxon>
        <taxon>Propionibacteriales</taxon>
        <taxon>Nocardioidaceae</taxon>
        <taxon>Aeromicrobium</taxon>
    </lineage>
</organism>
<accession>A0A8I0KLV9</accession>
<reference evidence="2 3" key="1">
    <citation type="submission" date="2020-07" db="EMBL/GenBank/DDBJ databases">
        <title>Sequencing the genomes of 1000 actinobacteria strains.</title>
        <authorList>
            <person name="Klenk H.-P."/>
        </authorList>
    </citation>
    <scope>NUCLEOTIDE SEQUENCE [LARGE SCALE GENOMIC DNA]</scope>
    <source>
        <strain evidence="2 3">DSM 19087</strain>
    </source>
</reference>
<dbReference type="EMBL" id="JACWMT010000001">
    <property type="protein sequence ID" value="MBD1269049.1"/>
    <property type="molecule type" value="Genomic_DNA"/>
</dbReference>
<proteinExistence type="predicted"/>
<evidence type="ECO:0000313" key="3">
    <source>
        <dbReference type="Proteomes" id="UP000587211"/>
    </source>
</evidence>
<dbReference type="CDD" id="cd07812">
    <property type="entry name" value="SRPBCC"/>
    <property type="match status" value="1"/>
</dbReference>
<dbReference type="Pfam" id="PF10604">
    <property type="entry name" value="Polyketide_cyc2"/>
    <property type="match status" value="1"/>
</dbReference>
<dbReference type="AlphaFoldDB" id="A0A8I0KLV9"/>
<sequence>MTTNTRLIETTPERVWEVLSDGWLYPLWVVGASRMRDVDPSWPIVGSKLHHSVGVWPALIDDSTSVLEVNPGHRIKLLARAWPAGTAEVVITLAPQGAGTLVTISEEPASGPATLIPRPVRGPSLKWRNSETLRRLAYIAERRDLPTS</sequence>
<dbReference type="Gene3D" id="3.30.530.20">
    <property type="match status" value="1"/>
</dbReference>
<dbReference type="InterPro" id="IPR023393">
    <property type="entry name" value="START-like_dom_sf"/>
</dbReference>
<dbReference type="Proteomes" id="UP000659061">
    <property type="component" value="Unassembled WGS sequence"/>
</dbReference>
<dbReference type="InterPro" id="IPR019587">
    <property type="entry name" value="Polyketide_cyclase/dehydratase"/>
</dbReference>
<dbReference type="EMBL" id="JACBZN010000001">
    <property type="protein sequence ID" value="NYI37042.1"/>
    <property type="molecule type" value="Genomic_DNA"/>
</dbReference>
<keyword evidence="3" id="KW-1185">Reference proteome</keyword>